<keyword evidence="2" id="KW-1185">Reference proteome</keyword>
<dbReference type="EMBL" id="CP060436">
    <property type="protein sequence ID" value="QPM90758.1"/>
    <property type="molecule type" value="Genomic_DNA"/>
</dbReference>
<proteinExistence type="predicted"/>
<dbReference type="OrthoDB" id="8279740at2"/>
<organism evidence="1 2">
    <name type="scientific">Pseudooceanicola algae</name>
    <dbReference type="NCBI Taxonomy" id="1537215"/>
    <lineage>
        <taxon>Bacteria</taxon>
        <taxon>Pseudomonadati</taxon>
        <taxon>Pseudomonadota</taxon>
        <taxon>Alphaproteobacteria</taxon>
        <taxon>Rhodobacterales</taxon>
        <taxon>Paracoccaceae</taxon>
        <taxon>Pseudooceanicola</taxon>
    </lineage>
</organism>
<reference evidence="1 2" key="1">
    <citation type="submission" date="2020-08" db="EMBL/GenBank/DDBJ databases">
        <title>Genome sequence of Rhodobacteraceae bacterium Lw-13e.</title>
        <authorList>
            <person name="Poehlein A."/>
            <person name="Wolter L."/>
            <person name="Daniel R."/>
            <person name="Brinkhoff T."/>
        </authorList>
    </citation>
    <scope>NUCLEOTIDE SEQUENCE [LARGE SCALE GENOMIC DNA]</scope>
    <source>
        <strain evidence="1 2">Lw-13e</strain>
    </source>
</reference>
<evidence type="ECO:0000313" key="2">
    <source>
        <dbReference type="Proteomes" id="UP000283786"/>
    </source>
</evidence>
<accession>A0A418SKL1</accession>
<dbReference type="RefSeq" id="WP_119837897.1">
    <property type="nucleotide sequence ID" value="NZ_CP060436.1"/>
</dbReference>
<sequence length="221" mass="23752">MPTRPDFATLEAAAQARHLTILCALDRAACASSGGLDARTGTLLLLSPVEPGFFIAFEASKEFCDGLPDPLDRYTQRIVEPFAAEFGGTAYYPNDPTRPFLSWALGSGFAHSSPVGMLVREDSGLWLSFRAALGLPHALDLPTPSPAPCPSCARPCLTACPVGALTADGYDAALCKDWLRRPEGTDCLTRGCALRRSCPAGQDVPRLHRQSEFHMRAFLEA</sequence>
<dbReference type="InterPro" id="IPR017896">
    <property type="entry name" value="4Fe4S_Fe-S-bd"/>
</dbReference>
<dbReference type="PROSITE" id="PS51379">
    <property type="entry name" value="4FE4S_FER_2"/>
    <property type="match status" value="1"/>
</dbReference>
<evidence type="ECO:0000313" key="1">
    <source>
        <dbReference type="EMBL" id="QPM90758.1"/>
    </source>
</evidence>
<dbReference type="AlphaFoldDB" id="A0A418SKL1"/>
<dbReference type="KEGG" id="palw:PSAL_019980"/>
<gene>
    <name evidence="1" type="ORF">PSAL_019980</name>
</gene>
<name>A0A418SKL1_9RHOB</name>
<protein>
    <submittedName>
        <fullName evidence="1">Uncharacterized protein</fullName>
    </submittedName>
</protein>
<dbReference type="Proteomes" id="UP000283786">
    <property type="component" value="Chromosome"/>
</dbReference>